<feature type="signal peptide" evidence="2">
    <location>
        <begin position="1"/>
        <end position="19"/>
    </location>
</feature>
<dbReference type="PROSITE" id="PS51257">
    <property type="entry name" value="PROKAR_LIPOPROTEIN"/>
    <property type="match status" value="1"/>
</dbReference>
<evidence type="ECO:0000256" key="2">
    <source>
        <dbReference type="SAM" id="SignalP"/>
    </source>
</evidence>
<reference evidence="3" key="1">
    <citation type="submission" date="2020-11" db="EMBL/GenBank/DDBJ databases">
        <title>Whole-genome analyses of Nonomuraea sp. K274.</title>
        <authorList>
            <person name="Veyisoglu A."/>
        </authorList>
    </citation>
    <scope>NUCLEOTIDE SEQUENCE</scope>
    <source>
        <strain evidence="3">K274</strain>
    </source>
</reference>
<evidence type="ECO:0000313" key="3">
    <source>
        <dbReference type="EMBL" id="MBF8189809.1"/>
    </source>
</evidence>
<organism evidence="3 4">
    <name type="scientific">Nonomuraea cypriaca</name>
    <dbReference type="NCBI Taxonomy" id="1187855"/>
    <lineage>
        <taxon>Bacteria</taxon>
        <taxon>Bacillati</taxon>
        <taxon>Actinomycetota</taxon>
        <taxon>Actinomycetes</taxon>
        <taxon>Streptosporangiales</taxon>
        <taxon>Streptosporangiaceae</taxon>
        <taxon>Nonomuraea</taxon>
    </lineage>
</organism>
<evidence type="ECO:0008006" key="5">
    <source>
        <dbReference type="Google" id="ProtNLM"/>
    </source>
</evidence>
<keyword evidence="2" id="KW-0732">Signal</keyword>
<accession>A0A931AGG8</accession>
<feature type="chain" id="PRO_5039631653" description="Lipoprotein" evidence="2">
    <location>
        <begin position="20"/>
        <end position="170"/>
    </location>
</feature>
<gene>
    <name evidence="3" type="ORF">ITP53_29590</name>
</gene>
<dbReference type="Proteomes" id="UP000605361">
    <property type="component" value="Unassembled WGS sequence"/>
</dbReference>
<keyword evidence="4" id="KW-1185">Reference proteome</keyword>
<feature type="compositionally biased region" description="Low complexity" evidence="1">
    <location>
        <begin position="24"/>
        <end position="39"/>
    </location>
</feature>
<protein>
    <recommendedName>
        <fullName evidence="5">Lipoprotein</fullName>
    </recommendedName>
</protein>
<dbReference type="AlphaFoldDB" id="A0A931AGG8"/>
<dbReference type="EMBL" id="JADOGI010000102">
    <property type="protein sequence ID" value="MBF8189809.1"/>
    <property type="molecule type" value="Genomic_DNA"/>
</dbReference>
<sequence length="170" mass="17368">MTRSITAMVAVAALGLGVAGCGGSSDDPPGGPRSGASSAVDEGTAKLVKYAECMRSNGVPGFPDPVDGQLDVKIGEGSGVDMNAPQFKAAQEACRSLAPAGVQSGSADDQQVKQMLRFASCMRENGVKNFPDPKDGNLLIDGIDPNTPQFKTAMQTCRKHMPDGGPAGGQ</sequence>
<proteinExistence type="predicted"/>
<evidence type="ECO:0000313" key="4">
    <source>
        <dbReference type="Proteomes" id="UP000605361"/>
    </source>
</evidence>
<feature type="region of interest" description="Disordered" evidence="1">
    <location>
        <begin position="21"/>
        <end position="41"/>
    </location>
</feature>
<dbReference type="RefSeq" id="WP_195898741.1">
    <property type="nucleotide sequence ID" value="NZ_JADOGI010000102.1"/>
</dbReference>
<evidence type="ECO:0000256" key="1">
    <source>
        <dbReference type="SAM" id="MobiDB-lite"/>
    </source>
</evidence>
<comment type="caution">
    <text evidence="3">The sequence shown here is derived from an EMBL/GenBank/DDBJ whole genome shotgun (WGS) entry which is preliminary data.</text>
</comment>
<name>A0A931AGG8_9ACTN</name>